<keyword evidence="1" id="KW-1133">Transmembrane helix</keyword>
<evidence type="ECO:0000256" key="1">
    <source>
        <dbReference type="SAM" id="Phobius"/>
    </source>
</evidence>
<evidence type="ECO:0000313" key="2">
    <source>
        <dbReference type="EMBL" id="CAF1236297.1"/>
    </source>
</evidence>
<evidence type="ECO:0000313" key="3">
    <source>
        <dbReference type="Proteomes" id="UP000663845"/>
    </source>
</evidence>
<reference evidence="2" key="1">
    <citation type="submission" date="2021-02" db="EMBL/GenBank/DDBJ databases">
        <authorList>
            <person name="Nowell W R."/>
        </authorList>
    </citation>
    <scope>NUCLEOTIDE SEQUENCE</scope>
</reference>
<keyword evidence="1" id="KW-0812">Transmembrane</keyword>
<dbReference type="Proteomes" id="UP000663845">
    <property type="component" value="Unassembled WGS sequence"/>
</dbReference>
<sequence length="417" mass="50023">MNADRHLDSWSKRNILDESLYSSDIDNVIEKMAVRDLVAKRLNRQRLLASDIFCRSTAYKPIRSLSLSNRYQNINPYHSIASIELPRVNPNQYQIPFCCKNCHCHDFSYYNVSDRQPSYFPLAQKHHRLQTDYNKFHTLIKRKNLKQRWKIYGFILIFYFTLKNKLRVAKQKHTYYQHNYDRIRFLELLAVIHRVYLDPNSSIYQTLSYVIKISNKLLNQTNLFHCVQTILDQITNFLPKYGIVGTNSDESVLIYLLNCSLEQYPSTYFWSIEKHLLSLSYLKMKENKLFYIDHFTTKFLLISIFIFHGLIKTLLFKPVKYRLIRGQLNRAQWLNIRLLSTLILYIARHAILYKEDKNSLPMPFPFEMNKYLIDDEELINEFEDLMKFVKPLAFKLSLWACKYAERLQDHMRTNTKQ</sequence>
<feature type="transmembrane region" description="Helical" evidence="1">
    <location>
        <begin position="289"/>
        <end position="311"/>
    </location>
</feature>
<dbReference type="AlphaFoldDB" id="A0A814YZX4"/>
<feature type="transmembrane region" description="Helical" evidence="1">
    <location>
        <begin position="331"/>
        <end position="347"/>
    </location>
</feature>
<name>A0A814YZX4_9BILA</name>
<comment type="caution">
    <text evidence="2">The sequence shown here is derived from an EMBL/GenBank/DDBJ whole genome shotgun (WGS) entry which is preliminary data.</text>
</comment>
<proteinExistence type="predicted"/>
<organism evidence="2 3">
    <name type="scientific">Adineta steineri</name>
    <dbReference type="NCBI Taxonomy" id="433720"/>
    <lineage>
        <taxon>Eukaryota</taxon>
        <taxon>Metazoa</taxon>
        <taxon>Spiralia</taxon>
        <taxon>Gnathifera</taxon>
        <taxon>Rotifera</taxon>
        <taxon>Eurotatoria</taxon>
        <taxon>Bdelloidea</taxon>
        <taxon>Adinetida</taxon>
        <taxon>Adinetidae</taxon>
        <taxon>Adineta</taxon>
    </lineage>
</organism>
<dbReference type="EMBL" id="CAJNOG010000427">
    <property type="protein sequence ID" value="CAF1236297.1"/>
    <property type="molecule type" value="Genomic_DNA"/>
</dbReference>
<accession>A0A814YZX4</accession>
<protein>
    <submittedName>
        <fullName evidence="2">Uncharacterized protein</fullName>
    </submittedName>
</protein>
<gene>
    <name evidence="2" type="ORF">JYZ213_LOCUS28824</name>
</gene>
<keyword evidence="1" id="KW-0472">Membrane</keyword>